<dbReference type="InterPro" id="IPR001098">
    <property type="entry name" value="DNA-dir_DNA_pol_A_palm_dom"/>
</dbReference>
<evidence type="ECO:0000259" key="20">
    <source>
        <dbReference type="SMART" id="SM00482"/>
    </source>
</evidence>
<feature type="region of interest" description="Disordered" evidence="17">
    <location>
        <begin position="302"/>
        <end position="355"/>
    </location>
</feature>
<evidence type="ECO:0000256" key="11">
    <source>
        <dbReference type="ARBA" id="ARBA00022932"/>
    </source>
</evidence>
<dbReference type="Gene3D" id="1.10.150.20">
    <property type="entry name" value="5' to 3' exonuclease, C-terminal subdomain"/>
    <property type="match status" value="2"/>
</dbReference>
<dbReference type="GO" id="GO:0008408">
    <property type="term" value="F:3'-5' exonuclease activity"/>
    <property type="evidence" value="ECO:0007669"/>
    <property type="project" value="UniProtKB-UniRule"/>
</dbReference>
<dbReference type="GO" id="GO:0003887">
    <property type="term" value="F:DNA-directed DNA polymerase activity"/>
    <property type="evidence" value="ECO:0007669"/>
    <property type="project" value="UniProtKB-UniRule"/>
</dbReference>
<dbReference type="eggNOG" id="COG0749">
    <property type="taxonomic scope" value="Bacteria"/>
</dbReference>
<dbReference type="NCBIfam" id="TIGR00593">
    <property type="entry name" value="pola"/>
    <property type="match status" value="1"/>
</dbReference>
<keyword evidence="6 16" id="KW-0235">DNA replication</keyword>
<dbReference type="SMART" id="SM00482">
    <property type="entry name" value="POLAc"/>
    <property type="match status" value="1"/>
</dbReference>
<dbReference type="InterPro" id="IPR002421">
    <property type="entry name" value="5-3_exonuclease"/>
</dbReference>
<dbReference type="InterPro" id="IPR020045">
    <property type="entry name" value="DNA_polI_H3TH"/>
</dbReference>
<evidence type="ECO:0000256" key="6">
    <source>
        <dbReference type="ARBA" id="ARBA00022705"/>
    </source>
</evidence>
<keyword evidence="9 16" id="KW-0378">Hydrolase</keyword>
<dbReference type="CDD" id="cd08637">
    <property type="entry name" value="DNA_pol_A_pol_I_C"/>
    <property type="match status" value="1"/>
</dbReference>
<feature type="domain" description="3'-5' exonuclease" evidence="18">
    <location>
        <begin position="366"/>
        <end position="547"/>
    </location>
</feature>
<feature type="domain" description="DNA-directed DNA polymerase family A palm" evidence="20">
    <location>
        <begin position="716"/>
        <end position="923"/>
    </location>
</feature>
<dbReference type="GO" id="GO:0008409">
    <property type="term" value="F:5'-3' exonuclease activity"/>
    <property type="evidence" value="ECO:0007669"/>
    <property type="project" value="UniProtKB-UniRule"/>
</dbReference>
<dbReference type="GO" id="GO:0006302">
    <property type="term" value="P:double-strand break repair"/>
    <property type="evidence" value="ECO:0007669"/>
    <property type="project" value="TreeGrafter"/>
</dbReference>
<dbReference type="InterPro" id="IPR029060">
    <property type="entry name" value="PIN-like_dom_sf"/>
</dbReference>
<keyword evidence="12 16" id="KW-0238">DNA-binding</keyword>
<dbReference type="PRINTS" id="PR00868">
    <property type="entry name" value="DNAPOLI"/>
</dbReference>
<keyword evidence="10 16" id="KW-0269">Exonuclease</keyword>
<dbReference type="EMBL" id="AODQ01000139">
    <property type="protein sequence ID" value="EMR01159.1"/>
    <property type="molecule type" value="Genomic_DNA"/>
</dbReference>
<dbReference type="STRING" id="1279009.ADICEAN_03706"/>
<dbReference type="OrthoDB" id="9806424at2"/>
<dbReference type="InterPro" id="IPR002562">
    <property type="entry name" value="3'-5'_exonuclease_dom"/>
</dbReference>
<evidence type="ECO:0000256" key="12">
    <source>
        <dbReference type="ARBA" id="ARBA00023125"/>
    </source>
</evidence>
<dbReference type="CDD" id="cd09898">
    <property type="entry name" value="H3TH_53EXO"/>
    <property type="match status" value="1"/>
</dbReference>
<dbReference type="EC" id="2.7.7.7" evidence="2 15"/>
<evidence type="ECO:0000256" key="7">
    <source>
        <dbReference type="ARBA" id="ARBA00022722"/>
    </source>
</evidence>
<dbReference type="Pfam" id="PF00476">
    <property type="entry name" value="DNA_pol_A"/>
    <property type="match status" value="1"/>
</dbReference>
<dbReference type="Pfam" id="PF01367">
    <property type="entry name" value="5_3_exonuc"/>
    <property type="match status" value="1"/>
</dbReference>
<dbReference type="SUPFAM" id="SSF88723">
    <property type="entry name" value="PIN domain-like"/>
    <property type="match status" value="1"/>
</dbReference>
<dbReference type="InterPro" id="IPR043502">
    <property type="entry name" value="DNA/RNA_pol_sf"/>
</dbReference>
<evidence type="ECO:0000256" key="10">
    <source>
        <dbReference type="ARBA" id="ARBA00022839"/>
    </source>
</evidence>
<evidence type="ECO:0000256" key="9">
    <source>
        <dbReference type="ARBA" id="ARBA00022801"/>
    </source>
</evidence>
<evidence type="ECO:0000256" key="1">
    <source>
        <dbReference type="ARBA" id="ARBA00007705"/>
    </source>
</evidence>
<dbReference type="Gene3D" id="3.30.420.10">
    <property type="entry name" value="Ribonuclease H-like superfamily/Ribonuclease H"/>
    <property type="match status" value="1"/>
</dbReference>
<comment type="catalytic activity">
    <reaction evidence="14 16">
        <text>DNA(n) + a 2'-deoxyribonucleoside 5'-triphosphate = DNA(n+1) + diphosphate</text>
        <dbReference type="Rhea" id="RHEA:22508"/>
        <dbReference type="Rhea" id="RHEA-COMP:17339"/>
        <dbReference type="Rhea" id="RHEA-COMP:17340"/>
        <dbReference type="ChEBI" id="CHEBI:33019"/>
        <dbReference type="ChEBI" id="CHEBI:61560"/>
        <dbReference type="ChEBI" id="CHEBI:173112"/>
        <dbReference type="EC" id="2.7.7.7"/>
    </reaction>
</comment>
<evidence type="ECO:0000256" key="15">
    <source>
        <dbReference type="NCBIfam" id="TIGR00593"/>
    </source>
</evidence>
<dbReference type="PATRIC" id="fig|1279009.4.peg.3750"/>
<dbReference type="Proteomes" id="UP000011910">
    <property type="component" value="Unassembled WGS sequence"/>
</dbReference>
<proteinExistence type="inferred from homology"/>
<dbReference type="PANTHER" id="PTHR10133">
    <property type="entry name" value="DNA POLYMERASE I"/>
    <property type="match status" value="1"/>
</dbReference>
<protein>
    <recommendedName>
        <fullName evidence="3 15">DNA polymerase I</fullName>
        <ecNumber evidence="2 15">2.7.7.7</ecNumber>
    </recommendedName>
</protein>
<sequence>MSKPDKKLFLLDAFALIYRAHFAFSKNPRITSTGLNTGAVYGFTNSLLEIIQKEKPTHLGVAFDTDQPTFRHVEYSEYKAQREKQPEDIKIARPYIRQIVKAFNIPILELDGYEADDVIGTLAKKACRAGFEVYMMTPDKDYSQLVEEHIWLYKPAYMGNAVDVLGIKEVLEKWDIDQIDQVRDMLGLQGDAVDNIPGIPGIGPKTASKLLKEYGTVENIVAHADEIKGKNGERIKEFGEQGIFSKKLATIHTEVPIDFDADALLYTGPDDAKLKPILQELEFRSTMRRLYGEEGTGALAAATAAAKPAPQRKSTPSGQGDLFAPAQADSPVATPVRESQAAVAPAAEESKPLSAPRTIYNSTHHYHLMQTRQQQEELITYLKQQQAFCFDTETDAIDAVEARLVGMSFSWYPGEAYYVPVPADEAEARKVTDRFKEVLEAEKIRKIGQNLKYDILALRKYDIEVRGPVTDTMVQHYLLEPEMRHGMDLLAETYLNYKPVSITELIGPRGKDQKTMREVPLEAIKEYAAEDADITLQLEKTLSPKLKQEGLLKLYEEVEAPLIHVLAEMEYNGIRVDTEALKELSVQMDLEARELEKQVYEEAGQEFNIGSPKQLGEILFDKLQLIKKPKTTKTGQYATGEEILIKLADEHPIVKHILEYRQLTKLCSTYIDALPKLISPRDGRVHTSFNQTVAATGRLSSTNPNLQNIPIRTERGREIRKAFVPRNEEFTLLSADYSQVELRLMAGFAKDAAMVEAFREGRDIHATTAAKIFKVPLEEVDSDMRRKAKTANFGIIYGISAFGLAQRLNIPRKEASDIIEAYFQEFPGVKQYMDESIEKAREQEYVETIMGRRRYLRDINSRNQTVRGFAERNAINAPIQGSAADIIKLAMINIHRWMRSQKLKSRLVLQVHDELVFDAHLSEVALLKEHIPLFMSTAVELPVPLEVGLGTGPNWLEAH</sequence>
<dbReference type="FunFam" id="1.10.150.20:FF:000002">
    <property type="entry name" value="DNA polymerase I"/>
    <property type="match status" value="1"/>
</dbReference>
<dbReference type="InterPro" id="IPR019760">
    <property type="entry name" value="DNA-dir_DNA_pol_A_CS"/>
</dbReference>
<evidence type="ECO:0000259" key="19">
    <source>
        <dbReference type="SMART" id="SM00475"/>
    </source>
</evidence>
<dbReference type="GO" id="GO:0006261">
    <property type="term" value="P:DNA-templated DNA replication"/>
    <property type="evidence" value="ECO:0007669"/>
    <property type="project" value="UniProtKB-UniRule"/>
</dbReference>
<keyword evidence="22" id="KW-1185">Reference proteome</keyword>
<dbReference type="SMART" id="SM00474">
    <property type="entry name" value="35EXOc"/>
    <property type="match status" value="1"/>
</dbReference>
<evidence type="ECO:0000256" key="8">
    <source>
        <dbReference type="ARBA" id="ARBA00022763"/>
    </source>
</evidence>
<dbReference type="InterPro" id="IPR012337">
    <property type="entry name" value="RNaseH-like_sf"/>
</dbReference>
<organism evidence="21 22">
    <name type="scientific">Cesiribacter andamanensis AMV16</name>
    <dbReference type="NCBI Taxonomy" id="1279009"/>
    <lineage>
        <taxon>Bacteria</taxon>
        <taxon>Pseudomonadati</taxon>
        <taxon>Bacteroidota</taxon>
        <taxon>Cytophagia</taxon>
        <taxon>Cytophagales</taxon>
        <taxon>Cesiribacteraceae</taxon>
        <taxon>Cesiribacter</taxon>
    </lineage>
</organism>
<keyword evidence="11 16" id="KW-0239">DNA-directed DNA polymerase</keyword>
<dbReference type="SUPFAM" id="SSF53098">
    <property type="entry name" value="Ribonuclease H-like"/>
    <property type="match status" value="1"/>
</dbReference>
<evidence type="ECO:0000256" key="3">
    <source>
        <dbReference type="ARBA" id="ARBA00020311"/>
    </source>
</evidence>
<dbReference type="RefSeq" id="WP_009197085.1">
    <property type="nucleotide sequence ID" value="NZ_AODQ01000139.1"/>
</dbReference>
<gene>
    <name evidence="16 21" type="primary">polA</name>
    <name evidence="21" type="ORF">ADICEAN_03706</name>
</gene>
<evidence type="ECO:0000313" key="21">
    <source>
        <dbReference type="EMBL" id="EMR01159.1"/>
    </source>
</evidence>
<dbReference type="Gene3D" id="1.20.1060.10">
    <property type="entry name" value="Taq DNA Polymerase, Chain T, domain 4"/>
    <property type="match status" value="1"/>
</dbReference>
<evidence type="ECO:0000256" key="5">
    <source>
        <dbReference type="ARBA" id="ARBA00022695"/>
    </source>
</evidence>
<dbReference type="InterPro" id="IPR008918">
    <property type="entry name" value="HhH2"/>
</dbReference>
<dbReference type="FunFam" id="1.10.150.20:FF:000003">
    <property type="entry name" value="DNA polymerase I"/>
    <property type="match status" value="1"/>
</dbReference>
<dbReference type="InterPro" id="IPR036397">
    <property type="entry name" value="RNaseH_sf"/>
</dbReference>
<accession>M7NRN2</accession>
<dbReference type="Pfam" id="PF02739">
    <property type="entry name" value="5_3_exonuc_N"/>
    <property type="match status" value="1"/>
</dbReference>
<evidence type="ECO:0000256" key="17">
    <source>
        <dbReference type="SAM" id="MobiDB-lite"/>
    </source>
</evidence>
<dbReference type="GO" id="GO:0003677">
    <property type="term" value="F:DNA binding"/>
    <property type="evidence" value="ECO:0007669"/>
    <property type="project" value="UniProtKB-UniRule"/>
</dbReference>
<dbReference type="CDD" id="cd06139">
    <property type="entry name" value="DNA_polA_I_Ecoli_like_exo"/>
    <property type="match status" value="1"/>
</dbReference>
<keyword evidence="7" id="KW-0540">Nuclease</keyword>
<evidence type="ECO:0000313" key="22">
    <source>
        <dbReference type="Proteomes" id="UP000011910"/>
    </source>
</evidence>
<dbReference type="FunFam" id="1.20.1060.10:FF:000001">
    <property type="entry name" value="DNA polymerase I"/>
    <property type="match status" value="1"/>
</dbReference>
<keyword evidence="8 16" id="KW-0227">DNA damage</keyword>
<dbReference type="PANTHER" id="PTHR10133:SF27">
    <property type="entry name" value="DNA POLYMERASE NU"/>
    <property type="match status" value="1"/>
</dbReference>
<evidence type="ECO:0000259" key="18">
    <source>
        <dbReference type="SMART" id="SM00474"/>
    </source>
</evidence>
<dbReference type="SMART" id="SM00279">
    <property type="entry name" value="HhH2"/>
    <property type="match status" value="1"/>
</dbReference>
<keyword evidence="5 16" id="KW-0548">Nucleotidyltransferase</keyword>
<dbReference type="InterPro" id="IPR002298">
    <property type="entry name" value="DNA_polymerase_A"/>
</dbReference>
<feature type="domain" description="5'-3' exonuclease" evidence="19">
    <location>
        <begin position="6"/>
        <end position="267"/>
    </location>
</feature>
<dbReference type="InterPro" id="IPR036279">
    <property type="entry name" value="5-3_exonuclease_C_sf"/>
</dbReference>
<dbReference type="NCBIfam" id="NF004397">
    <property type="entry name" value="PRK05755.1"/>
    <property type="match status" value="1"/>
</dbReference>
<dbReference type="SUPFAM" id="SSF47807">
    <property type="entry name" value="5' to 3' exonuclease, C-terminal subdomain"/>
    <property type="match status" value="1"/>
</dbReference>
<reference evidence="21 22" key="1">
    <citation type="journal article" date="2013" name="Genome Announc.">
        <title>Draft Genome Sequence of Cesiribacter andamanensis Strain AMV16T, Isolated from a Soil Sample from a Mud Volcano in the Andaman Islands, India.</title>
        <authorList>
            <person name="Shivaji S."/>
            <person name="Ara S."/>
            <person name="Begum Z."/>
            <person name="Srinivas T.N."/>
            <person name="Singh A."/>
            <person name="Kumar Pinnaka A."/>
        </authorList>
    </citation>
    <scope>NUCLEOTIDE SEQUENCE [LARGE SCALE GENOMIC DNA]</scope>
    <source>
        <strain evidence="21 22">AMV16</strain>
    </source>
</reference>
<dbReference type="SMART" id="SM00475">
    <property type="entry name" value="53EXOc"/>
    <property type="match status" value="1"/>
</dbReference>
<comment type="caution">
    <text evidence="21">The sequence shown here is derived from an EMBL/GenBank/DDBJ whole genome shotgun (WGS) entry which is preliminary data.</text>
</comment>
<dbReference type="AlphaFoldDB" id="M7NRN2"/>
<evidence type="ECO:0000256" key="14">
    <source>
        <dbReference type="ARBA" id="ARBA00049244"/>
    </source>
</evidence>
<dbReference type="PROSITE" id="PS00447">
    <property type="entry name" value="DNA_POLYMERASE_A"/>
    <property type="match status" value="1"/>
</dbReference>
<dbReference type="CDD" id="cd09859">
    <property type="entry name" value="PIN_53EXO"/>
    <property type="match status" value="1"/>
</dbReference>
<dbReference type="InterPro" id="IPR020046">
    <property type="entry name" value="5-3_exonucl_a-hlix_arch_N"/>
</dbReference>
<comment type="function">
    <text evidence="16">In addition to polymerase activity, this DNA polymerase exhibits 3'-5' and 5'-3' exonuclease activity.</text>
</comment>
<keyword evidence="4 16" id="KW-0808">Transferase</keyword>
<dbReference type="Pfam" id="PF01612">
    <property type="entry name" value="DNA_pol_A_exo1"/>
    <property type="match status" value="1"/>
</dbReference>
<name>M7NRN2_9BACT</name>
<dbReference type="InterPro" id="IPR018320">
    <property type="entry name" value="DNA_polymerase_1"/>
</dbReference>
<keyword evidence="13 16" id="KW-0234">DNA repair</keyword>
<evidence type="ECO:0000256" key="13">
    <source>
        <dbReference type="ARBA" id="ARBA00023204"/>
    </source>
</evidence>
<dbReference type="SUPFAM" id="SSF56672">
    <property type="entry name" value="DNA/RNA polymerases"/>
    <property type="match status" value="1"/>
</dbReference>
<dbReference type="Gene3D" id="3.30.70.370">
    <property type="match status" value="1"/>
</dbReference>
<dbReference type="Gene3D" id="3.40.50.1010">
    <property type="entry name" value="5'-nuclease"/>
    <property type="match status" value="1"/>
</dbReference>
<evidence type="ECO:0000256" key="16">
    <source>
        <dbReference type="RuleBase" id="RU004460"/>
    </source>
</evidence>
<comment type="similarity">
    <text evidence="1 16">Belongs to the DNA polymerase type-A family.</text>
</comment>
<dbReference type="eggNOG" id="COG0258">
    <property type="taxonomic scope" value="Bacteria"/>
</dbReference>
<evidence type="ECO:0000256" key="4">
    <source>
        <dbReference type="ARBA" id="ARBA00022679"/>
    </source>
</evidence>
<evidence type="ECO:0000256" key="2">
    <source>
        <dbReference type="ARBA" id="ARBA00012417"/>
    </source>
</evidence>